<reference evidence="3 4" key="1">
    <citation type="submission" date="2025-05" db="UniProtKB">
        <authorList>
            <consortium name="RefSeq"/>
        </authorList>
    </citation>
    <scope>IDENTIFICATION</scope>
</reference>
<gene>
    <name evidence="3 4 5 6" type="primary">LOC101854593</name>
</gene>
<feature type="domain" description="CS" evidence="1">
    <location>
        <begin position="13"/>
        <end position="103"/>
    </location>
</feature>
<dbReference type="RefSeq" id="XP_005104542.1">
    <property type="nucleotide sequence ID" value="XM_005104485.3"/>
</dbReference>
<dbReference type="RefSeq" id="XP_005104541.1">
    <property type="nucleotide sequence ID" value="XM_005104484.3"/>
</dbReference>
<proteinExistence type="predicted"/>
<dbReference type="Proteomes" id="UP000694888">
    <property type="component" value="Unplaced"/>
</dbReference>
<evidence type="ECO:0000313" key="2">
    <source>
        <dbReference type="Proteomes" id="UP000694888"/>
    </source>
</evidence>
<dbReference type="InterPro" id="IPR007052">
    <property type="entry name" value="CS_dom"/>
</dbReference>
<evidence type="ECO:0000259" key="1">
    <source>
        <dbReference type="PROSITE" id="PS51203"/>
    </source>
</evidence>
<evidence type="ECO:0000313" key="6">
    <source>
        <dbReference type="RefSeq" id="XP_005104544.1"/>
    </source>
</evidence>
<dbReference type="Gene3D" id="1.20.5.740">
    <property type="entry name" value="Single helix bin"/>
    <property type="match status" value="1"/>
</dbReference>
<dbReference type="RefSeq" id="XP_005104544.1">
    <property type="nucleotide sequence ID" value="XM_005104487.3"/>
</dbReference>
<dbReference type="Pfam" id="PF04969">
    <property type="entry name" value="CS"/>
    <property type="match status" value="1"/>
</dbReference>
<evidence type="ECO:0000313" key="3">
    <source>
        <dbReference type="RefSeq" id="XP_005104541.1"/>
    </source>
</evidence>
<dbReference type="InterPro" id="IPR008978">
    <property type="entry name" value="HSP20-like_chaperone"/>
</dbReference>
<evidence type="ECO:0000313" key="5">
    <source>
        <dbReference type="RefSeq" id="XP_005104543.1"/>
    </source>
</evidence>
<protein>
    <submittedName>
        <fullName evidence="3 4">NudC domain-containing protein 2</fullName>
    </submittedName>
</protein>
<dbReference type="SUPFAM" id="SSF49764">
    <property type="entry name" value="HSP20-like chaperones"/>
    <property type="match status" value="1"/>
</dbReference>
<dbReference type="PANTHER" id="PTHR12356">
    <property type="entry name" value="NUCLEAR MOVEMENT PROTEIN NUDC"/>
    <property type="match status" value="1"/>
</dbReference>
<keyword evidence="2" id="KW-1185">Reference proteome</keyword>
<dbReference type="PROSITE" id="PS51203">
    <property type="entry name" value="CS"/>
    <property type="match status" value="1"/>
</dbReference>
<dbReference type="RefSeq" id="XP_005104543.1">
    <property type="nucleotide sequence ID" value="XM_005104486.3"/>
</dbReference>
<evidence type="ECO:0000313" key="4">
    <source>
        <dbReference type="RefSeq" id="XP_005104542.1"/>
    </source>
</evidence>
<accession>A0ABM0JYJ0</accession>
<dbReference type="Gene3D" id="2.60.40.790">
    <property type="match status" value="1"/>
</dbReference>
<dbReference type="InterPro" id="IPR037898">
    <property type="entry name" value="NudC_fam"/>
</dbReference>
<sequence length="153" mass="17477">MTHFDERSGVIPCKTEWGFWWQTMEEVFIEVASNQILNAKEVKCNIKPRAISLSIQGATVFQGDLYEPVHADDAVWTLEDKKMVRICLSKVHSTAAHCWPSLLKDQYRADPVTFDEMQKKLTLQRFQFENPGMDFSNAAMTGNYQNGGPEMPS</sequence>
<name>A0ABM0JYJ0_APLCA</name>
<dbReference type="PANTHER" id="PTHR12356:SF18">
    <property type="entry name" value="NUDC DOMAIN-CONTAINING PROTEIN 2"/>
    <property type="match status" value="1"/>
</dbReference>
<organism evidence="2 5">
    <name type="scientific">Aplysia californica</name>
    <name type="common">California sea hare</name>
    <dbReference type="NCBI Taxonomy" id="6500"/>
    <lineage>
        <taxon>Eukaryota</taxon>
        <taxon>Metazoa</taxon>
        <taxon>Spiralia</taxon>
        <taxon>Lophotrochozoa</taxon>
        <taxon>Mollusca</taxon>
        <taxon>Gastropoda</taxon>
        <taxon>Heterobranchia</taxon>
        <taxon>Euthyneura</taxon>
        <taxon>Tectipleura</taxon>
        <taxon>Aplysiida</taxon>
        <taxon>Aplysioidea</taxon>
        <taxon>Aplysiidae</taxon>
        <taxon>Aplysia</taxon>
    </lineage>
</organism>
<dbReference type="GeneID" id="101854593"/>